<dbReference type="Proteomes" id="UP000525652">
    <property type="component" value="Unassembled WGS sequence"/>
</dbReference>
<dbReference type="EMBL" id="JACHVA010000132">
    <property type="protein sequence ID" value="MBC2603751.1"/>
    <property type="molecule type" value="Genomic_DNA"/>
</dbReference>
<organism evidence="2 3">
    <name type="scientific">Puniceicoccus vermicola</name>
    <dbReference type="NCBI Taxonomy" id="388746"/>
    <lineage>
        <taxon>Bacteria</taxon>
        <taxon>Pseudomonadati</taxon>
        <taxon>Verrucomicrobiota</taxon>
        <taxon>Opitutia</taxon>
        <taxon>Puniceicoccales</taxon>
        <taxon>Puniceicoccaceae</taxon>
        <taxon>Puniceicoccus</taxon>
    </lineage>
</organism>
<protein>
    <submittedName>
        <fullName evidence="2">Uncharacterized protein</fullName>
    </submittedName>
</protein>
<feature type="region of interest" description="Disordered" evidence="1">
    <location>
        <begin position="77"/>
        <end position="110"/>
    </location>
</feature>
<evidence type="ECO:0000313" key="2">
    <source>
        <dbReference type="EMBL" id="MBC2603751.1"/>
    </source>
</evidence>
<reference evidence="2 3" key="1">
    <citation type="submission" date="2020-07" db="EMBL/GenBank/DDBJ databases">
        <authorList>
            <person name="Feng X."/>
        </authorList>
    </citation>
    <scope>NUCLEOTIDE SEQUENCE [LARGE SCALE GENOMIC DNA]</scope>
    <source>
        <strain evidence="2 3">JCM14086</strain>
    </source>
</reference>
<keyword evidence="3" id="KW-1185">Reference proteome</keyword>
<dbReference type="RefSeq" id="WP_185694372.1">
    <property type="nucleotide sequence ID" value="NZ_JACHVA010000132.1"/>
</dbReference>
<dbReference type="AlphaFoldDB" id="A0A7X1B184"/>
<sequence length="110" mass="12137">MDIKHYKYAVGKTIKKIGIDPHKYSLRIILDDDTMLWVTVGTGDEFLLGAGVHANVRPKNSFGDMDHVEWFDSSFSERKGVSCSDSPQGGDKTELIPPTGSTPVWLGGLR</sequence>
<evidence type="ECO:0000313" key="3">
    <source>
        <dbReference type="Proteomes" id="UP000525652"/>
    </source>
</evidence>
<evidence type="ECO:0000256" key="1">
    <source>
        <dbReference type="SAM" id="MobiDB-lite"/>
    </source>
</evidence>
<comment type="caution">
    <text evidence="2">The sequence shown here is derived from an EMBL/GenBank/DDBJ whole genome shotgun (WGS) entry which is preliminary data.</text>
</comment>
<gene>
    <name evidence="2" type="ORF">H5P30_18385</name>
</gene>
<name>A0A7X1B184_9BACT</name>
<proteinExistence type="predicted"/>
<accession>A0A7X1B184</accession>